<keyword evidence="3" id="KW-1185">Reference proteome</keyword>
<evidence type="ECO:0008006" key="4">
    <source>
        <dbReference type="Google" id="ProtNLM"/>
    </source>
</evidence>
<protein>
    <recommendedName>
        <fullName evidence="4">FLZ-type domain-containing protein</fullName>
    </recommendedName>
</protein>
<evidence type="ECO:0000313" key="2">
    <source>
        <dbReference type="EMBL" id="GLI62664.1"/>
    </source>
</evidence>
<accession>A0ABQ5RZ28</accession>
<dbReference type="EMBL" id="BSDZ01000013">
    <property type="protein sequence ID" value="GLI62664.1"/>
    <property type="molecule type" value="Genomic_DNA"/>
</dbReference>
<feature type="non-terminal residue" evidence="2">
    <location>
        <position position="262"/>
    </location>
</feature>
<feature type="region of interest" description="Disordered" evidence="1">
    <location>
        <begin position="93"/>
        <end position="118"/>
    </location>
</feature>
<evidence type="ECO:0000256" key="1">
    <source>
        <dbReference type="SAM" id="MobiDB-lite"/>
    </source>
</evidence>
<name>A0ABQ5RZ28_9CHLO</name>
<comment type="caution">
    <text evidence="2">The sequence shown here is derived from an EMBL/GenBank/DDBJ whole genome shotgun (WGS) entry which is preliminary data.</text>
</comment>
<sequence length="262" mass="26865">MQRRRYRFGITCHSLAAHWIRTTQNLPGPVDSHKDIAFVPRSGCCGRGDGGDVNGGVLATVSSQRRFSTMLGCFSTAGAGNAAPAGASVSDSTVQASTKSTTSTSALPQTEPCGSEPQLQPSEGQAILLGLAPTARPPPSAAELLAPMLEGKPFTVAKIPGRGRGLVASRVIPRGDVVQREAPLLAFPGLGGAHAVCYHCLSPLALSSFPVRHPGPNGRRLCCDACMEAALEQYLAVEEATAAAAAAAATTTASSRSNSSSD</sequence>
<dbReference type="InterPro" id="IPR046341">
    <property type="entry name" value="SET_dom_sf"/>
</dbReference>
<gene>
    <name evidence="2" type="ORF">VaNZ11_005339</name>
</gene>
<dbReference type="SUPFAM" id="SSF82199">
    <property type="entry name" value="SET domain"/>
    <property type="match status" value="1"/>
</dbReference>
<organism evidence="2 3">
    <name type="scientific">Volvox africanus</name>
    <dbReference type="NCBI Taxonomy" id="51714"/>
    <lineage>
        <taxon>Eukaryota</taxon>
        <taxon>Viridiplantae</taxon>
        <taxon>Chlorophyta</taxon>
        <taxon>core chlorophytes</taxon>
        <taxon>Chlorophyceae</taxon>
        <taxon>CS clade</taxon>
        <taxon>Chlamydomonadales</taxon>
        <taxon>Volvocaceae</taxon>
        <taxon>Volvox</taxon>
    </lineage>
</organism>
<proteinExistence type="predicted"/>
<dbReference type="Proteomes" id="UP001165090">
    <property type="component" value="Unassembled WGS sequence"/>
</dbReference>
<reference evidence="2 3" key="1">
    <citation type="journal article" date="2023" name="IScience">
        <title>Expanded male sex-determining region conserved during the evolution of homothallism in the green alga Volvox.</title>
        <authorList>
            <person name="Yamamoto K."/>
            <person name="Matsuzaki R."/>
            <person name="Mahakham W."/>
            <person name="Heman W."/>
            <person name="Sekimoto H."/>
            <person name="Kawachi M."/>
            <person name="Minakuchi Y."/>
            <person name="Toyoda A."/>
            <person name="Nozaki H."/>
        </authorList>
    </citation>
    <scope>NUCLEOTIDE SEQUENCE [LARGE SCALE GENOMIC DNA]</scope>
    <source>
        <strain evidence="2 3">NIES-4468</strain>
    </source>
</reference>
<evidence type="ECO:0000313" key="3">
    <source>
        <dbReference type="Proteomes" id="UP001165090"/>
    </source>
</evidence>
<feature type="compositionally biased region" description="Low complexity" evidence="1">
    <location>
        <begin position="93"/>
        <end position="105"/>
    </location>
</feature>